<gene>
    <name evidence="1" type="ORF">Scinn_62380</name>
</gene>
<dbReference type="EMBL" id="BNDV01000016">
    <property type="protein sequence ID" value="GHI16775.1"/>
    <property type="molecule type" value="Genomic_DNA"/>
</dbReference>
<keyword evidence="2" id="KW-1185">Reference proteome</keyword>
<accession>A0ABQ3NVH2</accession>
<dbReference type="RefSeq" id="WP_107087882.1">
    <property type="nucleotide sequence ID" value="NZ_BMRU01000005.1"/>
</dbReference>
<reference evidence="2" key="1">
    <citation type="submission" date="2020-09" db="EMBL/GenBank/DDBJ databases">
        <title>Whole genome shotgun sequence of Streptomyces cinnamonensis NBRC 15873.</title>
        <authorList>
            <person name="Komaki H."/>
            <person name="Tamura T."/>
        </authorList>
    </citation>
    <scope>NUCLEOTIDE SEQUENCE [LARGE SCALE GENOMIC DNA]</scope>
    <source>
        <strain evidence="2">NBRC 15873</strain>
    </source>
</reference>
<sequence>MSERDRPRVEAALEGFFEMAGSWEFELAWKLCWLEKDFADAGWRGGPPAPPPPGWQRFTLVHGGDGDPRHDTLRARPPQGCVVDESEGCFTLRCERPGGRLLDAVAATCAEIRDEHGLLMSGLGADGPGDRGALNVGRLLLMAADRGPHVGYSVDDLARFLRTAGGADDAGA</sequence>
<evidence type="ECO:0000313" key="1">
    <source>
        <dbReference type="EMBL" id="GHI16775.1"/>
    </source>
</evidence>
<dbReference type="GeneID" id="86955273"/>
<evidence type="ECO:0000313" key="2">
    <source>
        <dbReference type="Proteomes" id="UP000660554"/>
    </source>
</evidence>
<proteinExistence type="predicted"/>
<name>A0ABQ3NVH2_STRVG</name>
<protein>
    <submittedName>
        <fullName evidence="1">Uncharacterized protein</fullName>
    </submittedName>
</protein>
<dbReference type="Proteomes" id="UP000660554">
    <property type="component" value="Unassembled WGS sequence"/>
</dbReference>
<organism evidence="1 2">
    <name type="scientific">Streptomyces virginiae</name>
    <name type="common">Streptomyces cinnamonensis</name>
    <dbReference type="NCBI Taxonomy" id="1961"/>
    <lineage>
        <taxon>Bacteria</taxon>
        <taxon>Bacillati</taxon>
        <taxon>Actinomycetota</taxon>
        <taxon>Actinomycetes</taxon>
        <taxon>Kitasatosporales</taxon>
        <taxon>Streptomycetaceae</taxon>
        <taxon>Streptomyces</taxon>
    </lineage>
</organism>
<comment type="caution">
    <text evidence="1">The sequence shown here is derived from an EMBL/GenBank/DDBJ whole genome shotgun (WGS) entry which is preliminary data.</text>
</comment>